<evidence type="ECO:0000313" key="1">
    <source>
        <dbReference type="EMBL" id="CAE8603471.1"/>
    </source>
</evidence>
<evidence type="ECO:0000313" key="3">
    <source>
        <dbReference type="Proteomes" id="UP000626109"/>
    </source>
</evidence>
<dbReference type="Proteomes" id="UP000626109">
    <property type="component" value="Unassembled WGS sequence"/>
</dbReference>
<dbReference type="EMBL" id="CAJNNV010015432">
    <property type="protein sequence ID" value="CAE8603471.1"/>
    <property type="molecule type" value="Genomic_DNA"/>
</dbReference>
<dbReference type="AlphaFoldDB" id="A0A813KFM4"/>
<gene>
    <name evidence="1" type="ORF">PGLA1383_LOCUS21683</name>
    <name evidence="2" type="ORF">PGLA2088_LOCUS31096</name>
</gene>
<dbReference type="Proteomes" id="UP000654075">
    <property type="component" value="Unassembled WGS sequence"/>
</dbReference>
<sequence length="197" mass="21955">VMTKRKDSLLNLFTRNLPVETPVGLIHTLEQGFQELFMSKAVALHLVYAHHGLPVERHHTVRIMMDRAMTKVTRQASDTLTGLVGQSVKNMTNSSFSATQLEGTPFDKDIDLPVAEKMAVHTFPIVHKSEIVAVCQFVCPEKDKAMIADDGSYQPGNNAHQKLLTHLFNLVQRHLHLTDPRNHAGSNRGSSEAEAEQ</sequence>
<keyword evidence="4" id="KW-1185">Reference proteome</keyword>
<evidence type="ECO:0008006" key="5">
    <source>
        <dbReference type="Google" id="ProtNLM"/>
    </source>
</evidence>
<evidence type="ECO:0000313" key="4">
    <source>
        <dbReference type="Proteomes" id="UP000654075"/>
    </source>
</evidence>
<feature type="non-terminal residue" evidence="2">
    <location>
        <position position="1"/>
    </location>
</feature>
<organism evidence="2 3">
    <name type="scientific">Polarella glacialis</name>
    <name type="common">Dinoflagellate</name>
    <dbReference type="NCBI Taxonomy" id="89957"/>
    <lineage>
        <taxon>Eukaryota</taxon>
        <taxon>Sar</taxon>
        <taxon>Alveolata</taxon>
        <taxon>Dinophyceae</taxon>
        <taxon>Suessiales</taxon>
        <taxon>Suessiaceae</taxon>
        <taxon>Polarella</taxon>
    </lineage>
</organism>
<proteinExistence type="predicted"/>
<reference evidence="2" key="1">
    <citation type="submission" date="2021-02" db="EMBL/GenBank/DDBJ databases">
        <authorList>
            <person name="Dougan E. K."/>
            <person name="Rhodes N."/>
            <person name="Thang M."/>
            <person name="Chan C."/>
        </authorList>
    </citation>
    <scope>NUCLEOTIDE SEQUENCE</scope>
</reference>
<evidence type="ECO:0000313" key="2">
    <source>
        <dbReference type="EMBL" id="CAE8699272.1"/>
    </source>
</evidence>
<accession>A0A813KFM4</accession>
<comment type="caution">
    <text evidence="2">The sequence shown here is derived from an EMBL/GenBank/DDBJ whole genome shotgun (WGS) entry which is preliminary data.</text>
</comment>
<protein>
    <recommendedName>
        <fullName evidence="5">GAF domain-containing protein</fullName>
    </recommendedName>
</protein>
<name>A0A813KFM4_POLGL</name>
<dbReference type="EMBL" id="CAJNNW010029160">
    <property type="protein sequence ID" value="CAE8699272.1"/>
    <property type="molecule type" value="Genomic_DNA"/>
</dbReference>